<dbReference type="AlphaFoldDB" id="A0A3B0PAA2"/>
<feature type="non-terminal residue" evidence="1">
    <location>
        <position position="40"/>
    </location>
</feature>
<protein>
    <submittedName>
        <fullName evidence="1">Uncharacterized protein</fullName>
    </submittedName>
</protein>
<evidence type="ECO:0000313" key="1">
    <source>
        <dbReference type="EMBL" id="SYV93469.1"/>
    </source>
</evidence>
<dbReference type="EMBL" id="LS991953">
    <property type="protein sequence ID" value="SYV93469.1"/>
    <property type="molecule type" value="Genomic_DNA"/>
</dbReference>
<accession>A0A3B0PAA2</accession>
<reference evidence="2" key="1">
    <citation type="submission" date="2018-06" db="EMBL/GenBank/DDBJ databases">
        <authorList>
            <consortium name="Pathogen Informatics"/>
        </authorList>
    </citation>
    <scope>NUCLEOTIDE SEQUENCE [LARGE SCALE GENOMIC DNA]</scope>
    <source>
        <strain evidence="2">NCTC10124</strain>
    </source>
</reference>
<gene>
    <name evidence="1" type="ORF">NCTC10124_01219</name>
</gene>
<evidence type="ECO:0000313" key="2">
    <source>
        <dbReference type="Proteomes" id="UP000259328"/>
    </source>
</evidence>
<proteinExistence type="predicted"/>
<name>A0A3B0PAA2_MYCSY</name>
<organism evidence="1 2">
    <name type="scientific">Mycoplasmopsis synoviae</name>
    <name type="common">Mycoplasma synoviae</name>
    <dbReference type="NCBI Taxonomy" id="2109"/>
    <lineage>
        <taxon>Bacteria</taxon>
        <taxon>Bacillati</taxon>
        <taxon>Mycoplasmatota</taxon>
        <taxon>Mycoplasmoidales</taxon>
        <taxon>Metamycoplasmataceae</taxon>
        <taxon>Mycoplasmopsis</taxon>
    </lineage>
</organism>
<dbReference type="Proteomes" id="UP000259328">
    <property type="component" value="Chromosome"/>
</dbReference>
<sequence>MKIKFFVETKEVKLDQEPRIIEYTKLIKKSRPKVINFELW</sequence>